<dbReference type="EC" id="4.2.1.96" evidence="3"/>
<comment type="catalytic activity">
    <reaction evidence="1">
        <text>(4aS,6R)-4a-hydroxy-L-erythro-5,6,7,8-tetrahydrobiopterin = (6R)-L-erythro-6,7-dihydrobiopterin + H2O</text>
        <dbReference type="Rhea" id="RHEA:11920"/>
        <dbReference type="ChEBI" id="CHEBI:15377"/>
        <dbReference type="ChEBI" id="CHEBI:15642"/>
        <dbReference type="ChEBI" id="CHEBI:43120"/>
        <dbReference type="EC" id="4.2.1.96"/>
    </reaction>
</comment>
<dbReference type="PaxDb" id="2903-EOD33422"/>
<dbReference type="STRING" id="2903.R1DEP6"/>
<evidence type="ECO:0000256" key="5">
    <source>
        <dbReference type="ARBA" id="ARBA00030497"/>
    </source>
</evidence>
<evidence type="ECO:0000256" key="2">
    <source>
        <dbReference type="ARBA" id="ARBA00006472"/>
    </source>
</evidence>
<organism evidence="6 7">
    <name type="scientific">Emiliania huxleyi (strain CCMP1516)</name>
    <dbReference type="NCBI Taxonomy" id="280463"/>
    <lineage>
        <taxon>Eukaryota</taxon>
        <taxon>Haptista</taxon>
        <taxon>Haptophyta</taxon>
        <taxon>Prymnesiophyceae</taxon>
        <taxon>Isochrysidales</taxon>
        <taxon>Noelaerhabdaceae</taxon>
        <taxon>Emiliania</taxon>
    </lineage>
</organism>
<reference evidence="7" key="1">
    <citation type="journal article" date="2013" name="Nature">
        <title>Pan genome of the phytoplankton Emiliania underpins its global distribution.</title>
        <authorList>
            <person name="Read B.A."/>
            <person name="Kegel J."/>
            <person name="Klute M.J."/>
            <person name="Kuo A."/>
            <person name="Lefebvre S.C."/>
            <person name="Maumus F."/>
            <person name="Mayer C."/>
            <person name="Miller J."/>
            <person name="Monier A."/>
            <person name="Salamov A."/>
            <person name="Young J."/>
            <person name="Aguilar M."/>
            <person name="Claverie J.M."/>
            <person name="Frickenhaus S."/>
            <person name="Gonzalez K."/>
            <person name="Herman E.K."/>
            <person name="Lin Y.C."/>
            <person name="Napier J."/>
            <person name="Ogata H."/>
            <person name="Sarno A.F."/>
            <person name="Shmutz J."/>
            <person name="Schroeder D."/>
            <person name="de Vargas C."/>
            <person name="Verret F."/>
            <person name="von Dassow P."/>
            <person name="Valentin K."/>
            <person name="Van de Peer Y."/>
            <person name="Wheeler G."/>
            <person name="Dacks J.B."/>
            <person name="Delwiche C.F."/>
            <person name="Dyhrman S.T."/>
            <person name="Glockner G."/>
            <person name="John U."/>
            <person name="Richards T."/>
            <person name="Worden A.Z."/>
            <person name="Zhang X."/>
            <person name="Grigoriev I.V."/>
            <person name="Allen A.E."/>
            <person name="Bidle K."/>
            <person name="Borodovsky M."/>
            <person name="Bowler C."/>
            <person name="Brownlee C."/>
            <person name="Cock J.M."/>
            <person name="Elias M."/>
            <person name="Gladyshev V.N."/>
            <person name="Groth M."/>
            <person name="Guda C."/>
            <person name="Hadaegh A."/>
            <person name="Iglesias-Rodriguez M.D."/>
            <person name="Jenkins J."/>
            <person name="Jones B.M."/>
            <person name="Lawson T."/>
            <person name="Leese F."/>
            <person name="Lindquist E."/>
            <person name="Lobanov A."/>
            <person name="Lomsadze A."/>
            <person name="Malik S.B."/>
            <person name="Marsh M.E."/>
            <person name="Mackinder L."/>
            <person name="Mock T."/>
            <person name="Mueller-Roeber B."/>
            <person name="Pagarete A."/>
            <person name="Parker M."/>
            <person name="Probert I."/>
            <person name="Quesneville H."/>
            <person name="Raines C."/>
            <person name="Rensing S.A."/>
            <person name="Riano-Pachon D.M."/>
            <person name="Richier S."/>
            <person name="Rokitta S."/>
            <person name="Shiraiwa Y."/>
            <person name="Soanes D.M."/>
            <person name="van der Giezen M."/>
            <person name="Wahlund T.M."/>
            <person name="Williams B."/>
            <person name="Wilson W."/>
            <person name="Wolfe G."/>
            <person name="Wurch L.L."/>
        </authorList>
    </citation>
    <scope>NUCLEOTIDE SEQUENCE</scope>
</reference>
<evidence type="ECO:0000256" key="1">
    <source>
        <dbReference type="ARBA" id="ARBA00001554"/>
    </source>
</evidence>
<dbReference type="eggNOG" id="KOG4073">
    <property type="taxonomic scope" value="Eukaryota"/>
</dbReference>
<dbReference type="RefSeq" id="XP_005785851.1">
    <property type="nucleotide sequence ID" value="XM_005785794.1"/>
</dbReference>
<dbReference type="EnsemblProtists" id="EOD33422">
    <property type="protein sequence ID" value="EOD33422"/>
    <property type="gene ID" value="EMIHUDRAFT_59448"/>
</dbReference>
<dbReference type="AlphaFoldDB" id="A0A0D3KCD7"/>
<evidence type="ECO:0000313" key="6">
    <source>
        <dbReference type="EnsemblProtists" id="EOD33422"/>
    </source>
</evidence>
<dbReference type="OMA" id="FHHPGIL"/>
<dbReference type="GO" id="GO:0008124">
    <property type="term" value="F:4-alpha-hydroxytetrahydrobiopterin dehydratase activity"/>
    <property type="evidence" value="ECO:0007669"/>
    <property type="project" value="UniProtKB-EC"/>
</dbReference>
<sequence length="101" mass="10857">CGRDTPLLPADVVAARLPFLPDWALSDDGKAISRSFVAKNWGAAMAFINAASEVCEDEGHHPDLHLTNWRDVRVVLSTHAVGGLTLPDLVLAAKLDTVEVE</sequence>
<evidence type="ECO:0000313" key="7">
    <source>
        <dbReference type="Proteomes" id="UP000013827"/>
    </source>
</evidence>
<dbReference type="GO" id="GO:0006729">
    <property type="term" value="P:tetrahydrobiopterin biosynthetic process"/>
    <property type="evidence" value="ECO:0007669"/>
    <property type="project" value="InterPro"/>
</dbReference>
<protein>
    <recommendedName>
        <fullName evidence="3">4a-hydroxytetrahydrobiopterin dehydratase</fullName>
        <ecNumber evidence="3">4.2.1.96</ecNumber>
    </recommendedName>
    <alternativeName>
        <fullName evidence="5">4-alpha-hydroxy-tetrahydropterin dehydratase</fullName>
    </alternativeName>
</protein>
<dbReference type="PANTHER" id="PTHR12599:SF0">
    <property type="entry name" value="PTERIN-4-ALPHA-CARBINOLAMINE DEHYDRATASE"/>
    <property type="match status" value="1"/>
</dbReference>
<dbReference type="KEGG" id="ehx:EMIHUDRAFT_59448"/>
<comment type="similarity">
    <text evidence="2">Belongs to the pterin-4-alpha-carbinolamine dehydratase family.</text>
</comment>
<keyword evidence="7" id="KW-1185">Reference proteome</keyword>
<dbReference type="HOGENOM" id="CLU_081974_4_3_1"/>
<name>A0A0D3KCD7_EMIH1</name>
<dbReference type="Proteomes" id="UP000013827">
    <property type="component" value="Unassembled WGS sequence"/>
</dbReference>
<dbReference type="PANTHER" id="PTHR12599">
    <property type="entry name" value="PTERIN-4-ALPHA-CARBINOLAMINE DEHYDRATASE"/>
    <property type="match status" value="1"/>
</dbReference>
<dbReference type="Pfam" id="PF01329">
    <property type="entry name" value="Pterin_4a"/>
    <property type="match status" value="1"/>
</dbReference>
<proteinExistence type="inferred from homology"/>
<accession>A0A0D3KCD7</accession>
<evidence type="ECO:0000256" key="3">
    <source>
        <dbReference type="ARBA" id="ARBA00013252"/>
    </source>
</evidence>
<keyword evidence="4" id="KW-0456">Lyase</keyword>
<dbReference type="SUPFAM" id="SSF55248">
    <property type="entry name" value="PCD-like"/>
    <property type="match status" value="1"/>
</dbReference>
<dbReference type="InterPro" id="IPR036428">
    <property type="entry name" value="PCD_sf"/>
</dbReference>
<evidence type="ECO:0000256" key="4">
    <source>
        <dbReference type="ARBA" id="ARBA00023239"/>
    </source>
</evidence>
<reference evidence="6" key="2">
    <citation type="submission" date="2024-10" db="UniProtKB">
        <authorList>
            <consortium name="EnsemblProtists"/>
        </authorList>
    </citation>
    <scope>IDENTIFICATION</scope>
</reference>
<dbReference type="GeneID" id="17278692"/>
<dbReference type="InterPro" id="IPR001533">
    <property type="entry name" value="Pterin_deHydtase"/>
</dbReference>
<dbReference type="Gene3D" id="3.30.1360.20">
    <property type="entry name" value="Transcriptional coactivator/pterin dehydratase"/>
    <property type="match status" value="1"/>
</dbReference>